<name>A0A131XWC9_IXORI</name>
<dbReference type="AlphaFoldDB" id="A0A131XWC9"/>
<dbReference type="InterPro" id="IPR000477">
    <property type="entry name" value="RT_dom"/>
</dbReference>
<reference evidence="2" key="1">
    <citation type="submission" date="2016-02" db="EMBL/GenBank/DDBJ databases">
        <title>RNAseq analyses of the midgut from blood- or serum-fed Ixodes ricinus ticks.</title>
        <authorList>
            <person name="Perner J."/>
            <person name="Provaznik J."/>
            <person name="Schrenkova J."/>
            <person name="Urbanova V."/>
            <person name="Ribeiro J.M."/>
            <person name="Kopacek P."/>
        </authorList>
    </citation>
    <scope>NUCLEOTIDE SEQUENCE</scope>
    <source>
        <tissue evidence="2">Gut</tissue>
    </source>
</reference>
<organism evidence="2">
    <name type="scientific">Ixodes ricinus</name>
    <name type="common">Common tick</name>
    <name type="synonym">Acarus ricinus</name>
    <dbReference type="NCBI Taxonomy" id="34613"/>
    <lineage>
        <taxon>Eukaryota</taxon>
        <taxon>Metazoa</taxon>
        <taxon>Ecdysozoa</taxon>
        <taxon>Arthropoda</taxon>
        <taxon>Chelicerata</taxon>
        <taxon>Arachnida</taxon>
        <taxon>Acari</taxon>
        <taxon>Parasitiformes</taxon>
        <taxon>Ixodida</taxon>
        <taxon>Ixodoidea</taxon>
        <taxon>Ixodidae</taxon>
        <taxon>Ixodinae</taxon>
        <taxon>Ixodes</taxon>
    </lineage>
</organism>
<keyword evidence="2" id="KW-0695">RNA-directed DNA polymerase</keyword>
<dbReference type="CDD" id="cd01650">
    <property type="entry name" value="RT_nLTR_like"/>
    <property type="match status" value="1"/>
</dbReference>
<dbReference type="EMBL" id="GEFM01005905">
    <property type="protein sequence ID" value="JAP69891.1"/>
    <property type="molecule type" value="mRNA"/>
</dbReference>
<protein>
    <submittedName>
        <fullName evidence="2">Putative rna-directed dna polymerase from mobile element jockey-like protein</fullName>
    </submittedName>
</protein>
<keyword evidence="2" id="KW-0808">Transferase</keyword>
<proteinExistence type="evidence at transcript level"/>
<feature type="domain" description="Reverse transcriptase" evidence="1">
    <location>
        <begin position="277"/>
        <end position="543"/>
    </location>
</feature>
<dbReference type="PANTHER" id="PTHR33332">
    <property type="entry name" value="REVERSE TRANSCRIPTASE DOMAIN-CONTAINING PROTEIN"/>
    <property type="match status" value="1"/>
</dbReference>
<dbReference type="SUPFAM" id="SSF56672">
    <property type="entry name" value="DNA/RNA polymerases"/>
    <property type="match status" value="1"/>
</dbReference>
<keyword evidence="2" id="KW-0548">Nucleotidyltransferase</keyword>
<accession>A0A131XWC9</accession>
<feature type="non-terminal residue" evidence="2">
    <location>
        <position position="1"/>
    </location>
</feature>
<dbReference type="Pfam" id="PF00078">
    <property type="entry name" value="RVT_1"/>
    <property type="match status" value="1"/>
</dbReference>
<dbReference type="GO" id="GO:0003964">
    <property type="term" value="F:RNA-directed DNA polymerase activity"/>
    <property type="evidence" value="ECO:0007669"/>
    <property type="project" value="UniProtKB-KW"/>
</dbReference>
<evidence type="ECO:0000259" key="1">
    <source>
        <dbReference type="PROSITE" id="PS50878"/>
    </source>
</evidence>
<dbReference type="InterPro" id="IPR043502">
    <property type="entry name" value="DNA/RNA_pol_sf"/>
</dbReference>
<dbReference type="PROSITE" id="PS50878">
    <property type="entry name" value="RT_POL"/>
    <property type="match status" value="1"/>
</dbReference>
<evidence type="ECO:0000313" key="2">
    <source>
        <dbReference type="EMBL" id="JAP69891.1"/>
    </source>
</evidence>
<sequence>TTHPEYISDVNNLCLFSDHSLFNINLSIDVPVPVTSKKTIRNYAKANAVSINAELLDSFPNFKHHFNARSVEENWCIIKELLHNLISRYVPVCRVISNPSSPWFTLNTKKMLRKKKRLFQSAKRKDNGDASWSRFREFAKTCKREIRTAKRNFFENDLYNILISNPRRFWKIINPSSKKRPIISDPTGKQLPENEICDRFNQYFSSVFTRETFPMPQLASRDALGEMGSIPISSEGISKLIEQLPVSSAPGRDGINSEILKITKHTSSLYLGKIFNQSLITGMLPSDWRHADVIPIFKSGSSDDLSNYRPISLTSVCSKLLEHIIFAAIMQFLDINNVLFSNQHGFRRNRSCTTQLFELVTDIHSNLNSRTQTDALFIDFSKAFDRVPHYRLIVKLQNLKINATIVNWIKTFLTTRTQSVRLGETSSQSLPVISGVPQGTVLGPLLFLVYINDIGNRLGSCVRLFADDLVVYRAVSSEEDCLILQEDLSLIETWCTEWLMSINYNKCKCVSFSKSRNPVNYTYQLTSQPIEKVSSFKYLGVHLSSDLSWRTHIEHITSSANKTLGFLRRRLSQTSPKIKQLSYCTLVRSKMEYASTIWNPHQAYLSDMLESIQNRATRFILADYSPTSISALKASLSLPLLNTRRTVDRLSFFHNLFYKPWTDHEFFSSASHVSLRRDHCQKIEMPFARTNTLKNSPLFLCIRDWNALPEPIVTITDHALFLAELSKHMIV</sequence>